<evidence type="ECO:0000259" key="1">
    <source>
        <dbReference type="Pfam" id="PF06742"/>
    </source>
</evidence>
<dbReference type="Pfam" id="PF06863">
    <property type="entry name" value="DUF1254"/>
    <property type="match status" value="1"/>
</dbReference>
<dbReference type="InterPro" id="IPR010621">
    <property type="entry name" value="DUF1214"/>
</dbReference>
<feature type="domain" description="DUF1254" evidence="2">
    <location>
        <begin position="51"/>
        <end position="178"/>
    </location>
</feature>
<keyword evidence="4" id="KW-1185">Reference proteome</keyword>
<comment type="caution">
    <text evidence="3">The sequence shown here is derived from an EMBL/GenBank/DDBJ whole genome shotgun (WGS) entry which is preliminary data.</text>
</comment>
<dbReference type="Gene3D" id="2.60.120.600">
    <property type="entry name" value="Domain of unknown function DUF1214, C-terminal domain"/>
    <property type="match status" value="1"/>
</dbReference>
<dbReference type="AlphaFoldDB" id="A0A7W7SDG2"/>
<dbReference type="InterPro" id="IPR010679">
    <property type="entry name" value="DUF1254"/>
</dbReference>
<dbReference type="RefSeq" id="WP_184918053.1">
    <property type="nucleotide sequence ID" value="NZ_JACHJR010000001.1"/>
</dbReference>
<dbReference type="PANTHER" id="PTHR36509:SF2">
    <property type="entry name" value="BLL3101 PROTEIN"/>
    <property type="match status" value="1"/>
</dbReference>
<proteinExistence type="predicted"/>
<protein>
    <recommendedName>
        <fullName evidence="5">DUF1254 domain-containing protein</fullName>
    </recommendedName>
</protein>
<dbReference type="InterPro" id="IPR037050">
    <property type="entry name" value="DUF1254_sf"/>
</dbReference>
<dbReference type="InterPro" id="IPR037049">
    <property type="entry name" value="DUF1214_C_sf"/>
</dbReference>
<dbReference type="EMBL" id="JACHJR010000001">
    <property type="protein sequence ID" value="MBB4948439.1"/>
    <property type="molecule type" value="Genomic_DNA"/>
</dbReference>
<dbReference type="Proteomes" id="UP000573327">
    <property type="component" value="Unassembled WGS sequence"/>
</dbReference>
<organism evidence="3 4">
    <name type="scientific">Kitasatospora gansuensis</name>
    <dbReference type="NCBI Taxonomy" id="258050"/>
    <lineage>
        <taxon>Bacteria</taxon>
        <taxon>Bacillati</taxon>
        <taxon>Actinomycetota</taxon>
        <taxon>Actinomycetes</taxon>
        <taxon>Kitasatosporales</taxon>
        <taxon>Streptomycetaceae</taxon>
        <taxon>Kitasatospora</taxon>
    </lineage>
</organism>
<sequence>MGNPALVDPATVRRTAAEGWIWGFSLLENYRTMYPQAIDEADPRYVGGFGVFRHYPKPFTPANTDVVTPNNDTPYSWAWLDLRAEPWVIEVPAMNRYYVIPVHELDTPYVGFVGSRTTGQEAGRYLVTGPRHHDVPADGFDGVLRADTELVGILGRTYLAGPEDVPELERIQGRYRLLPLSADRGTEPPPAPHEPVWPVWREEIRDTLEFFVLLDFLLGFFPPRPAGSAFPAEQDLRRRLAELGIGVGDFEPATLTAELRESIAQGIADGRAELERAAAGTVGSTGLFGTRAELGEDFLARAVGAHMGLYGLPSAEAWYGGWAADSEGNRPPDASERDYVLRFPPGKLPPARFFWSATMYRLPERLLVDNPLQRYSIGDRTPGLVYDPDGGLTLHVRHKRPADADHNANWLPAPDGPFTVVIRLYGPDQAVLDGSWTLPVLALRGPEEEDQA</sequence>
<reference evidence="3 4" key="1">
    <citation type="submission" date="2020-08" db="EMBL/GenBank/DDBJ databases">
        <title>Sequencing the genomes of 1000 actinobacteria strains.</title>
        <authorList>
            <person name="Klenk H.-P."/>
        </authorList>
    </citation>
    <scope>NUCLEOTIDE SEQUENCE [LARGE SCALE GENOMIC DNA]</scope>
    <source>
        <strain evidence="3 4">DSM 44786</strain>
    </source>
</reference>
<dbReference type="Pfam" id="PF06742">
    <property type="entry name" value="DUF1214"/>
    <property type="match status" value="1"/>
</dbReference>
<feature type="domain" description="DUF1214" evidence="1">
    <location>
        <begin position="319"/>
        <end position="429"/>
    </location>
</feature>
<dbReference type="Gene3D" id="2.60.40.1610">
    <property type="entry name" value="Domain of unknown function DUF1254"/>
    <property type="match status" value="1"/>
</dbReference>
<accession>A0A7W7SDG2</accession>
<dbReference type="PANTHER" id="PTHR36509">
    <property type="entry name" value="BLL3101 PROTEIN"/>
    <property type="match status" value="1"/>
</dbReference>
<gene>
    <name evidence="3" type="ORF">F4556_003974</name>
</gene>
<evidence type="ECO:0000313" key="4">
    <source>
        <dbReference type="Proteomes" id="UP000573327"/>
    </source>
</evidence>
<name>A0A7W7SDG2_9ACTN</name>
<evidence type="ECO:0000259" key="2">
    <source>
        <dbReference type="Pfam" id="PF06863"/>
    </source>
</evidence>
<evidence type="ECO:0008006" key="5">
    <source>
        <dbReference type="Google" id="ProtNLM"/>
    </source>
</evidence>
<evidence type="ECO:0000313" key="3">
    <source>
        <dbReference type="EMBL" id="MBB4948439.1"/>
    </source>
</evidence>
<dbReference type="SUPFAM" id="SSF160935">
    <property type="entry name" value="VPA0735-like"/>
    <property type="match status" value="1"/>
</dbReference>